<evidence type="ECO:0000256" key="3">
    <source>
        <dbReference type="ARBA" id="ARBA00022737"/>
    </source>
</evidence>
<organism evidence="10 11">
    <name type="scientific">Bos indicus x Bos taurus</name>
    <name type="common">Hybrid cattle</name>
    <dbReference type="NCBI Taxonomy" id="30522"/>
    <lineage>
        <taxon>Eukaryota</taxon>
        <taxon>Metazoa</taxon>
        <taxon>Chordata</taxon>
        <taxon>Craniata</taxon>
        <taxon>Vertebrata</taxon>
        <taxon>Euteleostomi</taxon>
        <taxon>Mammalia</taxon>
        <taxon>Eutheria</taxon>
        <taxon>Laurasiatheria</taxon>
        <taxon>Artiodactyla</taxon>
        <taxon>Ruminantia</taxon>
        <taxon>Pecora</taxon>
        <taxon>Bovidae</taxon>
        <taxon>Bovinae</taxon>
        <taxon>Bos</taxon>
    </lineage>
</organism>
<dbReference type="FunFam" id="1.10.238.10:FF:000149">
    <property type="entry name" value="Mitochondrial calcium uptake family member 3"/>
    <property type="match status" value="1"/>
</dbReference>
<keyword evidence="5" id="KW-0809">Transit peptide</keyword>
<reference evidence="10" key="2">
    <citation type="submission" date="2025-08" db="UniProtKB">
        <authorList>
            <consortium name="Ensembl"/>
        </authorList>
    </citation>
    <scope>IDENTIFICATION</scope>
</reference>
<dbReference type="InterPro" id="IPR002048">
    <property type="entry name" value="EF_hand_dom"/>
</dbReference>
<dbReference type="PROSITE" id="PS50222">
    <property type="entry name" value="EF_HAND_2"/>
    <property type="match status" value="1"/>
</dbReference>
<evidence type="ECO:0000256" key="1">
    <source>
        <dbReference type="ARBA" id="ARBA00004273"/>
    </source>
</evidence>
<dbReference type="GeneTree" id="ENSGT00950000183079"/>
<dbReference type="InterPro" id="IPR011992">
    <property type="entry name" value="EF-hand-dom_pair"/>
</dbReference>
<evidence type="ECO:0000259" key="9">
    <source>
        <dbReference type="PROSITE" id="PS50222"/>
    </source>
</evidence>
<evidence type="ECO:0000313" key="10">
    <source>
        <dbReference type="Ensembl" id="ENSBIXP00005028495.1"/>
    </source>
</evidence>
<keyword evidence="7" id="KW-0472">Membrane</keyword>
<dbReference type="AlphaFoldDB" id="A0A4W2HE59"/>
<comment type="subcellular location">
    <subcellularLocation>
        <location evidence="1">Mitochondrion inner membrane</location>
    </subcellularLocation>
    <subcellularLocation>
        <location evidence="2">Mitochondrion intermembrane space</location>
    </subcellularLocation>
</comment>
<accession>A0A4W2HE59</accession>
<evidence type="ECO:0000256" key="7">
    <source>
        <dbReference type="ARBA" id="ARBA00023136"/>
    </source>
</evidence>
<dbReference type="RefSeq" id="XP_027413388.1">
    <property type="nucleotide sequence ID" value="XM_027557587.1"/>
</dbReference>
<keyword evidence="6" id="KW-0496">Mitochondrion</keyword>
<dbReference type="GO" id="GO:0005509">
    <property type="term" value="F:calcium ion binding"/>
    <property type="evidence" value="ECO:0007669"/>
    <property type="project" value="InterPro"/>
</dbReference>
<evidence type="ECO:0000256" key="5">
    <source>
        <dbReference type="ARBA" id="ARBA00022946"/>
    </source>
</evidence>
<reference evidence="10 11" key="1">
    <citation type="submission" date="2018-11" db="EMBL/GenBank/DDBJ databases">
        <title>Haplotype-resolved cattle genomes.</title>
        <authorList>
            <person name="Low W.Y."/>
            <person name="Tearle R."/>
            <person name="Bickhart D.M."/>
            <person name="Rosen B.D."/>
            <person name="Koren S."/>
            <person name="Rhie A."/>
            <person name="Hiendleder S."/>
            <person name="Phillippy A.M."/>
            <person name="Smith T.P.L."/>
            <person name="Williams J.L."/>
        </authorList>
    </citation>
    <scope>NUCLEOTIDE SEQUENCE [LARGE SCALE GENOMIC DNA]</scope>
</reference>
<dbReference type="Proteomes" id="UP000429181">
    <property type="component" value="Chromosome 12"/>
</dbReference>
<evidence type="ECO:0000256" key="4">
    <source>
        <dbReference type="ARBA" id="ARBA00022792"/>
    </source>
</evidence>
<dbReference type="Gene3D" id="1.10.238.10">
    <property type="entry name" value="EF-hand"/>
    <property type="match status" value="2"/>
</dbReference>
<dbReference type="InterPro" id="IPR039800">
    <property type="entry name" value="MICU1/2/3"/>
</dbReference>
<evidence type="ECO:0000256" key="8">
    <source>
        <dbReference type="ARBA" id="ARBA00023157"/>
    </source>
</evidence>
<name>A0A4W2HE59_BOBOX</name>
<dbReference type="CDD" id="cd16174">
    <property type="entry name" value="EFh_MICU2"/>
    <property type="match status" value="1"/>
</dbReference>
<dbReference type="SUPFAM" id="SSF47473">
    <property type="entry name" value="EF-hand"/>
    <property type="match status" value="2"/>
</dbReference>
<dbReference type="Ensembl" id="ENSBIXT00005013710.1">
    <property type="protein sequence ID" value="ENSBIXP00005028495.1"/>
    <property type="gene ID" value="ENSBIXG00005008185.1"/>
</dbReference>
<dbReference type="PANTHER" id="PTHR12294:SF3">
    <property type="entry name" value="CALCIUM UPTAKE PROTEIN 2, MITOCHONDRIAL"/>
    <property type="match status" value="1"/>
</dbReference>
<dbReference type="CTD" id="221154"/>
<sequence length="394" mass="45194">MAAAGGSRLAAWGERLRRGFAAGRRAWPGPGPVAAAVAGVAVAGAGAAWYHGRVNVAAPQGSLTVLAQRSVNPGEITGKLSPRKQRFMQFSSLEYGGEYYMTPRDFLFSVMFDHIQRLISYTEYLFLLTILTKPHSGFHVAFKMLDADGDEMVEKKEFFKLQKIISKQDDLKTAITDETECQEQTVQEPEINTTLQIRFFGKRGERKLHYKEFRRFMENLQAEVQEMEFLQFSKGLSFMRKEDFAEWLLFFTNTENKDVYWKNVREKLSAGENISLEEFKSFCHFATHLEDFAIAMQMFSLAHRPVRLAEFKRAVKVATGQELSNNILDTVFKIFDLDGDECLSHEEFLGVLKNRMHRGLWVPQHLGIQEYWKCVKKESIKGVKEVWKQAGKDL</sequence>
<keyword evidence="4" id="KW-0999">Mitochondrion inner membrane</keyword>
<dbReference type="SMART" id="SM00054">
    <property type="entry name" value="EFh"/>
    <property type="match status" value="2"/>
</dbReference>
<evidence type="ECO:0000256" key="6">
    <source>
        <dbReference type="ARBA" id="ARBA00023128"/>
    </source>
</evidence>
<protein>
    <submittedName>
        <fullName evidence="10">Mitochondrial calcium uptake 2</fullName>
    </submittedName>
</protein>
<evidence type="ECO:0000256" key="2">
    <source>
        <dbReference type="ARBA" id="ARBA00004569"/>
    </source>
</evidence>
<dbReference type="GeneID" id="113902391"/>
<dbReference type="GO" id="GO:1990246">
    <property type="term" value="C:uniplex complex"/>
    <property type="evidence" value="ECO:0007669"/>
    <property type="project" value="TreeGrafter"/>
</dbReference>
<dbReference type="GO" id="GO:0005758">
    <property type="term" value="C:mitochondrial intermembrane space"/>
    <property type="evidence" value="ECO:0007669"/>
    <property type="project" value="UniProtKB-SubCell"/>
</dbReference>
<gene>
    <name evidence="10" type="primary">MICU2</name>
</gene>
<feature type="domain" description="EF-hand" evidence="9">
    <location>
        <begin position="323"/>
        <end position="358"/>
    </location>
</feature>
<dbReference type="GO" id="GO:0051560">
    <property type="term" value="P:mitochondrial calcium ion homeostasis"/>
    <property type="evidence" value="ECO:0007669"/>
    <property type="project" value="TreeGrafter"/>
</dbReference>
<keyword evidence="3" id="KW-0677">Repeat</keyword>
<dbReference type="PANTHER" id="PTHR12294">
    <property type="entry name" value="EF HAND DOMAIN FAMILY A1,A2-RELATED"/>
    <property type="match status" value="1"/>
</dbReference>
<proteinExistence type="predicted"/>
<evidence type="ECO:0000313" key="11">
    <source>
        <dbReference type="Proteomes" id="UP000429181"/>
    </source>
</evidence>
<keyword evidence="8" id="KW-1015">Disulfide bond</keyword>
<dbReference type="GO" id="GO:0036444">
    <property type="term" value="P:calcium import into the mitochondrion"/>
    <property type="evidence" value="ECO:0007669"/>
    <property type="project" value="TreeGrafter"/>
</dbReference>